<proteinExistence type="predicted"/>
<reference evidence="1 2" key="1">
    <citation type="journal article" date="2020" name="Nat. Food">
        <title>A phased Vanilla planifolia genome enables genetic improvement of flavour and production.</title>
        <authorList>
            <person name="Hasing T."/>
            <person name="Tang H."/>
            <person name="Brym M."/>
            <person name="Khazi F."/>
            <person name="Huang T."/>
            <person name="Chambers A.H."/>
        </authorList>
    </citation>
    <scope>NUCLEOTIDE SEQUENCE [LARGE SCALE GENOMIC DNA]</scope>
    <source>
        <tissue evidence="1">Leaf</tissue>
    </source>
</reference>
<sequence>MHAFDCINHVFTFFPIFKCSTDQAVETAVLHSFFAITSAVGPQKAFVFFPALRGKATAAGWQLSQNLHNLLIVGLHALFLHAEQCHREQCICFMDRDRR</sequence>
<gene>
    <name evidence="1" type="ORF">HPP92_024960</name>
</gene>
<dbReference type="EMBL" id="JADCNL010000013">
    <property type="protein sequence ID" value="KAG0455668.1"/>
    <property type="molecule type" value="Genomic_DNA"/>
</dbReference>
<accession>A0A835PMZ2</accession>
<dbReference type="AlphaFoldDB" id="A0A835PMZ2"/>
<name>A0A835PMZ2_VANPL</name>
<organism evidence="1 2">
    <name type="scientific">Vanilla planifolia</name>
    <name type="common">Vanilla</name>
    <dbReference type="NCBI Taxonomy" id="51239"/>
    <lineage>
        <taxon>Eukaryota</taxon>
        <taxon>Viridiplantae</taxon>
        <taxon>Streptophyta</taxon>
        <taxon>Embryophyta</taxon>
        <taxon>Tracheophyta</taxon>
        <taxon>Spermatophyta</taxon>
        <taxon>Magnoliopsida</taxon>
        <taxon>Liliopsida</taxon>
        <taxon>Asparagales</taxon>
        <taxon>Orchidaceae</taxon>
        <taxon>Vanilloideae</taxon>
        <taxon>Vanilleae</taxon>
        <taxon>Vanilla</taxon>
    </lineage>
</organism>
<evidence type="ECO:0000313" key="1">
    <source>
        <dbReference type="EMBL" id="KAG0455668.1"/>
    </source>
</evidence>
<comment type="caution">
    <text evidence="1">The sequence shown here is derived from an EMBL/GenBank/DDBJ whole genome shotgun (WGS) entry which is preliminary data.</text>
</comment>
<evidence type="ECO:0000313" key="2">
    <source>
        <dbReference type="Proteomes" id="UP000636800"/>
    </source>
</evidence>
<dbReference type="OrthoDB" id="941679at2759"/>
<keyword evidence="2" id="KW-1185">Reference proteome</keyword>
<dbReference type="Proteomes" id="UP000636800">
    <property type="component" value="Chromosome 13"/>
</dbReference>
<protein>
    <submittedName>
        <fullName evidence="1">Uncharacterized protein</fullName>
    </submittedName>
</protein>